<gene>
    <name evidence="6" type="ORF">C2S53_005579</name>
</gene>
<evidence type="ECO:0000256" key="3">
    <source>
        <dbReference type="ARBA" id="ARBA00022884"/>
    </source>
</evidence>
<feature type="compositionally biased region" description="Acidic residues" evidence="5">
    <location>
        <begin position="106"/>
        <end position="116"/>
    </location>
</feature>
<dbReference type="InterPro" id="IPR011400">
    <property type="entry name" value="EIF3B"/>
</dbReference>
<keyword evidence="1" id="KW-0963">Cytoplasm</keyword>
<protein>
    <submittedName>
        <fullName evidence="6">Translation initiation factor 3B1</fullName>
    </submittedName>
</protein>
<keyword evidence="4" id="KW-0648">Protein biosynthesis</keyword>
<evidence type="ECO:0000313" key="7">
    <source>
        <dbReference type="Proteomes" id="UP001190926"/>
    </source>
</evidence>
<evidence type="ECO:0000256" key="1">
    <source>
        <dbReference type="ARBA" id="ARBA00022490"/>
    </source>
</evidence>
<evidence type="ECO:0000256" key="4">
    <source>
        <dbReference type="ARBA" id="ARBA00022917"/>
    </source>
</evidence>
<feature type="region of interest" description="Disordered" evidence="5">
    <location>
        <begin position="98"/>
        <end position="135"/>
    </location>
</feature>
<proteinExistence type="predicted"/>
<comment type="caution">
    <text evidence="6">The sequence shown here is derived from an EMBL/GenBank/DDBJ whole genome shotgun (WGS) entry which is preliminary data.</text>
</comment>
<dbReference type="Proteomes" id="UP001190926">
    <property type="component" value="Unassembled WGS sequence"/>
</dbReference>
<keyword evidence="2 6" id="KW-0396">Initiation factor</keyword>
<organism evidence="6 7">
    <name type="scientific">Perilla frutescens var. hirtella</name>
    <name type="common">Perilla citriodora</name>
    <name type="synonym">Perilla setoyensis</name>
    <dbReference type="NCBI Taxonomy" id="608512"/>
    <lineage>
        <taxon>Eukaryota</taxon>
        <taxon>Viridiplantae</taxon>
        <taxon>Streptophyta</taxon>
        <taxon>Embryophyta</taxon>
        <taxon>Tracheophyta</taxon>
        <taxon>Spermatophyta</taxon>
        <taxon>Magnoliopsida</taxon>
        <taxon>eudicotyledons</taxon>
        <taxon>Gunneridae</taxon>
        <taxon>Pentapetalae</taxon>
        <taxon>asterids</taxon>
        <taxon>lamiids</taxon>
        <taxon>Lamiales</taxon>
        <taxon>Lamiaceae</taxon>
        <taxon>Nepetoideae</taxon>
        <taxon>Elsholtzieae</taxon>
        <taxon>Perilla</taxon>
    </lineage>
</organism>
<keyword evidence="3" id="KW-0694">RNA-binding</keyword>
<evidence type="ECO:0000313" key="6">
    <source>
        <dbReference type="EMBL" id="KAH6832230.1"/>
    </source>
</evidence>
<evidence type="ECO:0000256" key="2">
    <source>
        <dbReference type="ARBA" id="ARBA00022540"/>
    </source>
</evidence>
<accession>A0AAD4JFN3</accession>
<keyword evidence="7" id="KW-1185">Reference proteome</keyword>
<dbReference type="PANTHER" id="PTHR14068">
    <property type="entry name" value="EUKARYOTIC TRANSLATION INITIATION FACTOR 3 EIF3 -RELATED"/>
    <property type="match status" value="1"/>
</dbReference>
<dbReference type="EMBL" id="SDAM02000072">
    <property type="protein sequence ID" value="KAH6832230.1"/>
    <property type="molecule type" value="Genomic_DNA"/>
</dbReference>
<dbReference type="GO" id="GO:0003723">
    <property type="term" value="F:RNA binding"/>
    <property type="evidence" value="ECO:0007669"/>
    <property type="project" value="UniProtKB-KW"/>
</dbReference>
<sequence length="135" mass="16429">MENGFNVWSFNGKLLYRHLKDHFFQFMWRPRPACLLTADKEEEIAKNLNKYSKKYEAEDEDVSTMLSKQVREKRKMLKEEWERWVAQWKQLHEAEKLQRQKLRDGEDSDEEEDDEYEAKQVEIDELLDVSQQVIS</sequence>
<dbReference type="GO" id="GO:0005852">
    <property type="term" value="C:eukaryotic translation initiation factor 3 complex"/>
    <property type="evidence" value="ECO:0007669"/>
    <property type="project" value="InterPro"/>
</dbReference>
<dbReference type="GO" id="GO:0031369">
    <property type="term" value="F:translation initiation factor binding"/>
    <property type="evidence" value="ECO:0007669"/>
    <property type="project" value="InterPro"/>
</dbReference>
<dbReference type="GO" id="GO:0003743">
    <property type="term" value="F:translation initiation factor activity"/>
    <property type="evidence" value="ECO:0007669"/>
    <property type="project" value="UniProtKB-KW"/>
</dbReference>
<evidence type="ECO:0000256" key="5">
    <source>
        <dbReference type="SAM" id="MobiDB-lite"/>
    </source>
</evidence>
<name>A0AAD4JFN3_PERFH</name>
<reference evidence="6 7" key="1">
    <citation type="journal article" date="2021" name="Nat. Commun.">
        <title>Incipient diploidization of the medicinal plant Perilla within 10,000 years.</title>
        <authorList>
            <person name="Zhang Y."/>
            <person name="Shen Q."/>
            <person name="Leng L."/>
            <person name="Zhang D."/>
            <person name="Chen S."/>
            <person name="Shi Y."/>
            <person name="Ning Z."/>
            <person name="Chen S."/>
        </authorList>
    </citation>
    <scope>NUCLEOTIDE SEQUENCE [LARGE SCALE GENOMIC DNA]</scope>
    <source>
        <strain evidence="7">cv. PC099</strain>
    </source>
</reference>
<dbReference type="PANTHER" id="PTHR14068:SF0">
    <property type="entry name" value="EUKARYOTIC TRANSLATION INITIATION FACTOR 3 SUBUNIT B"/>
    <property type="match status" value="1"/>
</dbReference>
<dbReference type="AlphaFoldDB" id="A0AAD4JFN3"/>